<reference evidence="2" key="1">
    <citation type="submission" date="2022-06" db="EMBL/GenBank/DDBJ databases">
        <title>Uncovering the hologenomic basis of an extraordinary plant invasion.</title>
        <authorList>
            <person name="Bieker V.C."/>
            <person name="Martin M.D."/>
            <person name="Gilbert T."/>
            <person name="Hodgins K."/>
            <person name="Battlay P."/>
            <person name="Petersen B."/>
            <person name="Wilson J."/>
        </authorList>
    </citation>
    <scope>NUCLEOTIDE SEQUENCE</scope>
    <source>
        <strain evidence="2">AA19_3_7</strain>
        <tissue evidence="2">Leaf</tissue>
    </source>
</reference>
<keyword evidence="3" id="KW-1185">Reference proteome</keyword>
<protein>
    <submittedName>
        <fullName evidence="2">Uncharacterized protein</fullName>
    </submittedName>
</protein>
<evidence type="ECO:0000313" key="3">
    <source>
        <dbReference type="Proteomes" id="UP001206925"/>
    </source>
</evidence>
<gene>
    <name evidence="2" type="ORF">M8C21_005746</name>
</gene>
<dbReference type="PANTHER" id="PTHR46519:SF11">
    <property type="entry name" value="ZINC FINGER, RING_FYVE_PHD-TYPE-RELATED"/>
    <property type="match status" value="1"/>
</dbReference>
<name>A0AAD5BQQ7_AMBAR</name>
<feature type="non-terminal residue" evidence="2">
    <location>
        <position position="1"/>
    </location>
</feature>
<evidence type="ECO:0000256" key="1">
    <source>
        <dbReference type="SAM" id="MobiDB-lite"/>
    </source>
</evidence>
<dbReference type="PANTHER" id="PTHR46519">
    <property type="entry name" value="RING/U-BOX SUPERFAMILY PROTEIN"/>
    <property type="match status" value="1"/>
</dbReference>
<dbReference type="AlphaFoldDB" id="A0AAD5BQQ7"/>
<comment type="caution">
    <text evidence="2">The sequence shown here is derived from an EMBL/GenBank/DDBJ whole genome shotgun (WGS) entry which is preliminary data.</text>
</comment>
<feature type="region of interest" description="Disordered" evidence="1">
    <location>
        <begin position="1"/>
        <end position="32"/>
    </location>
</feature>
<evidence type="ECO:0000313" key="2">
    <source>
        <dbReference type="EMBL" id="KAI7727775.1"/>
    </source>
</evidence>
<dbReference type="Proteomes" id="UP001206925">
    <property type="component" value="Unassembled WGS sequence"/>
</dbReference>
<dbReference type="EMBL" id="JAMZMK010011322">
    <property type="protein sequence ID" value="KAI7727775.1"/>
    <property type="molecule type" value="Genomic_DNA"/>
</dbReference>
<proteinExistence type="predicted"/>
<sequence>MTSQQRGTSREQNRESTGGQHGEGQPEHIRSDVLRLRGRQAITDLLMRVEREWQRELQGLTEYRAVSDFAHRKCIQGRVSAYHEFVKEDAESKMLCVQDMRTCVKLPKQA</sequence>
<accession>A0AAD5BQQ7</accession>
<organism evidence="2 3">
    <name type="scientific">Ambrosia artemisiifolia</name>
    <name type="common">Common ragweed</name>
    <dbReference type="NCBI Taxonomy" id="4212"/>
    <lineage>
        <taxon>Eukaryota</taxon>
        <taxon>Viridiplantae</taxon>
        <taxon>Streptophyta</taxon>
        <taxon>Embryophyta</taxon>
        <taxon>Tracheophyta</taxon>
        <taxon>Spermatophyta</taxon>
        <taxon>Magnoliopsida</taxon>
        <taxon>eudicotyledons</taxon>
        <taxon>Gunneridae</taxon>
        <taxon>Pentapetalae</taxon>
        <taxon>asterids</taxon>
        <taxon>campanulids</taxon>
        <taxon>Asterales</taxon>
        <taxon>Asteraceae</taxon>
        <taxon>Asteroideae</taxon>
        <taxon>Heliantheae alliance</taxon>
        <taxon>Heliantheae</taxon>
        <taxon>Ambrosia</taxon>
    </lineage>
</organism>